<dbReference type="PROSITE" id="PS51746">
    <property type="entry name" value="PPM_2"/>
    <property type="match status" value="1"/>
</dbReference>
<keyword evidence="3 5" id="KW-0378">Hydrolase</keyword>
<feature type="compositionally biased region" description="Basic and acidic residues" evidence="6">
    <location>
        <begin position="499"/>
        <end position="508"/>
    </location>
</feature>
<evidence type="ECO:0000256" key="5">
    <source>
        <dbReference type="RuleBase" id="RU003465"/>
    </source>
</evidence>
<dbReference type="InterPro" id="IPR001932">
    <property type="entry name" value="PPM-type_phosphatase-like_dom"/>
</dbReference>
<dbReference type="VEuPathDB" id="ToxoDB:TGDOM2_237500"/>
<feature type="compositionally biased region" description="Basic and acidic residues" evidence="6">
    <location>
        <begin position="384"/>
        <end position="413"/>
    </location>
</feature>
<feature type="compositionally biased region" description="Basic and acidic residues" evidence="6">
    <location>
        <begin position="224"/>
        <end position="234"/>
    </location>
</feature>
<feature type="compositionally biased region" description="Polar residues" evidence="6">
    <location>
        <begin position="205"/>
        <end position="215"/>
    </location>
</feature>
<dbReference type="SMART" id="SM00332">
    <property type="entry name" value="PP2Cc"/>
    <property type="match status" value="1"/>
</dbReference>
<dbReference type="GO" id="GO:0016020">
    <property type="term" value="C:membrane"/>
    <property type="evidence" value="ECO:0007669"/>
    <property type="project" value="UniProtKB-SubCell"/>
</dbReference>
<organism evidence="8 9">
    <name type="scientific">Toxoplasma gondii GAB2-2007-GAL-DOM2</name>
    <dbReference type="NCBI Taxonomy" id="1130820"/>
    <lineage>
        <taxon>Eukaryota</taxon>
        <taxon>Sar</taxon>
        <taxon>Alveolata</taxon>
        <taxon>Apicomplexa</taxon>
        <taxon>Conoidasida</taxon>
        <taxon>Coccidia</taxon>
        <taxon>Eucoccidiorida</taxon>
        <taxon>Eimeriorina</taxon>
        <taxon>Sarcocystidae</taxon>
        <taxon>Toxoplasma</taxon>
    </lineage>
</organism>
<dbReference type="PANTHER" id="PTHR47992">
    <property type="entry name" value="PROTEIN PHOSPHATASE"/>
    <property type="match status" value="1"/>
</dbReference>
<feature type="domain" description="PPM-type phosphatase" evidence="7">
    <location>
        <begin position="585"/>
        <end position="854"/>
    </location>
</feature>
<dbReference type="InterPro" id="IPR036457">
    <property type="entry name" value="PPM-type-like_dom_sf"/>
</dbReference>
<sequence length="909" mass="97305">MQLCLPPAPPGARRLCRLPIHLACASKFCGPFDLLFLLFFLLSTCGGRGVFAPLSARGDGLEPRGVASVPATDSSRRAEAIPQTRRELTQPSSSSSDKSRVNESSEFPDRLPANAPLADEIEVPAEWLALLSREPAGVSFPSTSAPPAIPKWKERSDLLPPGRLAKSGESVAAQRPLASHVAAPGSRLSRHSRGGQPQDAADVRQQPSSPLSFGAQQAPGGRADAQRGGERQPEDVSSEQGSGRGEPRDAAVHANWHSSSQAEPEDEGLFQSGAASEVPRGGSLPEEVFHSAPRHGQAPGKDGGESVSVARAVGSPASQFQANAPYVTVASQESRGGDAVVSEGGLSAAPPDEPQRGSLGRVLQRLSPRTSNAPAHPEVVELAPRLEKDSLAQRGKAESSEFADGDKEGRSSARDSSLLSLFRPTGILESLLPDDFARDVRASVLRKTGQVQEEYLRPGWRSVALALNSLFSREPSAARDTALGSSETYGGPELSDSPADDRDLERRGKQQAGVGARVFANLGLREEFISVLRAVQQVKESLGLDESQSVSPPPSPSQRGKKKVLPPYQVQVRKKMVTVSEWYVRSLGATMNGRRTDDEDALLVHSPLAGFPDARLVGLFDGHAGYEVSRFCATHASSFLGTMTDLSAASFKEACLAMDDAAFRQSVPMLRSGSTGIMVVIEQKWSRAGHLFFRVHAANVGDSRAFLLRRDGSFVALSADHKPNDPDERQRIESAGGHVKKMGNGIWRLDGSLALSRAFGDFRLKQEPSLPADAQRVVAVPDVVQTFAEPGDILFLACDGMFEARGMTWSGVAALLKESLEELRGDLPRVAYKLLDSAFTRGSRDNISLIITRLDEVWSPASTISRFDYDALGKVTVEPAIVNGERVDLRAVDGAAVHPEGEPVQVTLF</sequence>
<accession>A0A086JUI3</accession>
<feature type="region of interest" description="Disordered" evidence="6">
    <location>
        <begin position="542"/>
        <end position="564"/>
    </location>
</feature>
<feature type="compositionally biased region" description="Basic and acidic residues" evidence="6">
    <location>
        <begin position="74"/>
        <end position="88"/>
    </location>
</feature>
<feature type="region of interest" description="Disordered" evidence="6">
    <location>
        <begin position="62"/>
        <end position="115"/>
    </location>
</feature>
<evidence type="ECO:0000313" key="9">
    <source>
        <dbReference type="Proteomes" id="UP000028837"/>
    </source>
</evidence>
<gene>
    <name evidence="8" type="ORF">TGDOM2_237500</name>
</gene>
<dbReference type="AlphaFoldDB" id="A0A086JUI3"/>
<dbReference type="SUPFAM" id="SSF81606">
    <property type="entry name" value="PP2C-like"/>
    <property type="match status" value="1"/>
</dbReference>
<dbReference type="CDD" id="cd00143">
    <property type="entry name" value="PP2Cc"/>
    <property type="match status" value="1"/>
</dbReference>
<dbReference type="InterPro" id="IPR000222">
    <property type="entry name" value="PP2C_BS"/>
</dbReference>
<evidence type="ECO:0000259" key="7">
    <source>
        <dbReference type="PROSITE" id="PS51746"/>
    </source>
</evidence>
<evidence type="ECO:0000256" key="3">
    <source>
        <dbReference type="ARBA" id="ARBA00022801"/>
    </source>
</evidence>
<evidence type="ECO:0000256" key="1">
    <source>
        <dbReference type="ARBA" id="ARBA00004170"/>
    </source>
</evidence>
<keyword evidence="2" id="KW-0479">Metal-binding</keyword>
<dbReference type="EMBL" id="AHZU02001146">
    <property type="protein sequence ID" value="KFG35801.1"/>
    <property type="molecule type" value="Genomic_DNA"/>
</dbReference>
<dbReference type="GO" id="GO:0004722">
    <property type="term" value="F:protein serine/threonine phosphatase activity"/>
    <property type="evidence" value="ECO:0007669"/>
    <property type="project" value="UniProtKB-EC"/>
</dbReference>
<protein>
    <submittedName>
        <fullName evidence="8">Protein phosphatase 2C domain-containing protein</fullName>
        <ecNumber evidence="8">3.1.3.16</ecNumber>
    </submittedName>
</protein>
<reference evidence="8 9" key="1">
    <citation type="submission" date="2014-02" db="EMBL/GenBank/DDBJ databases">
        <authorList>
            <person name="Sibley D."/>
            <person name="Venepally P."/>
            <person name="Karamycheva S."/>
            <person name="Hadjithomas M."/>
            <person name="Khan A."/>
            <person name="Brunk B."/>
            <person name="Roos D."/>
            <person name="Caler E."/>
            <person name="Lorenzi H."/>
        </authorList>
    </citation>
    <scope>NUCLEOTIDE SEQUENCE [LARGE SCALE GENOMIC DNA]</scope>
    <source>
        <strain evidence="8 9">GAB2-2007-GAL-DOM2</strain>
    </source>
</reference>
<name>A0A086JUI3_TOXGO</name>
<evidence type="ECO:0000256" key="4">
    <source>
        <dbReference type="ARBA" id="ARBA00022912"/>
    </source>
</evidence>
<dbReference type="Gene3D" id="3.60.40.10">
    <property type="entry name" value="PPM-type phosphatase domain"/>
    <property type="match status" value="1"/>
</dbReference>
<dbReference type="GO" id="GO:0046872">
    <property type="term" value="F:metal ion binding"/>
    <property type="evidence" value="ECO:0007669"/>
    <property type="project" value="UniProtKB-KW"/>
</dbReference>
<feature type="compositionally biased region" description="Basic and acidic residues" evidence="6">
    <location>
        <begin position="97"/>
        <end position="109"/>
    </location>
</feature>
<dbReference type="InterPro" id="IPR015655">
    <property type="entry name" value="PP2C"/>
</dbReference>
<dbReference type="Pfam" id="PF00481">
    <property type="entry name" value="PP2C"/>
    <property type="match status" value="1"/>
</dbReference>
<dbReference type="EC" id="3.1.3.16" evidence="8"/>
<proteinExistence type="inferred from homology"/>
<evidence type="ECO:0000313" key="8">
    <source>
        <dbReference type="EMBL" id="KFG35801.1"/>
    </source>
</evidence>
<evidence type="ECO:0000256" key="2">
    <source>
        <dbReference type="ARBA" id="ARBA00022723"/>
    </source>
</evidence>
<feature type="region of interest" description="Disordered" evidence="6">
    <location>
        <begin position="478"/>
        <end position="510"/>
    </location>
</feature>
<keyword evidence="4 5" id="KW-0904">Protein phosphatase</keyword>
<dbReference type="Proteomes" id="UP000028837">
    <property type="component" value="Unassembled WGS sequence"/>
</dbReference>
<evidence type="ECO:0000256" key="6">
    <source>
        <dbReference type="SAM" id="MobiDB-lite"/>
    </source>
</evidence>
<feature type="region of interest" description="Disordered" evidence="6">
    <location>
        <begin position="137"/>
        <end position="415"/>
    </location>
</feature>
<comment type="caution">
    <text evidence="8">The sequence shown here is derived from an EMBL/GenBank/DDBJ whole genome shotgun (WGS) entry which is preliminary data.</text>
</comment>
<comment type="similarity">
    <text evidence="5">Belongs to the PP2C family.</text>
</comment>
<comment type="subcellular location">
    <subcellularLocation>
        <location evidence="1">Membrane</location>
        <topology evidence="1">Peripheral membrane protein</topology>
    </subcellularLocation>
</comment>
<dbReference type="OrthoDB" id="10264738at2759"/>
<dbReference type="PROSITE" id="PS01032">
    <property type="entry name" value="PPM_1"/>
    <property type="match status" value="1"/>
</dbReference>